<dbReference type="RefSeq" id="WP_155217970.1">
    <property type="nucleotide sequence ID" value="NZ_WNHB01000008.1"/>
</dbReference>
<keyword evidence="1" id="KW-0472">Membrane</keyword>
<dbReference type="OrthoDB" id="9953932at2"/>
<reference evidence="2 3" key="1">
    <citation type="submission" date="2019-11" db="EMBL/GenBank/DDBJ databases">
        <title>Terrilactibacillus tamarindus sp. nov. BCM23-1 isolated from bark of Tamarindus indica.</title>
        <authorList>
            <person name="Kingkaew E."/>
            <person name="Tanasupawat S."/>
        </authorList>
    </citation>
    <scope>NUCLEOTIDE SEQUENCE [LARGE SCALE GENOMIC DNA]</scope>
    <source>
        <strain evidence="2 3">BCM23-1</strain>
    </source>
</reference>
<proteinExistence type="predicted"/>
<dbReference type="Proteomes" id="UP000440978">
    <property type="component" value="Unassembled WGS sequence"/>
</dbReference>
<dbReference type="AlphaFoldDB" id="A0A6N8CR78"/>
<comment type="caution">
    <text evidence="2">The sequence shown here is derived from an EMBL/GenBank/DDBJ whole genome shotgun (WGS) entry which is preliminary data.</text>
</comment>
<evidence type="ECO:0000256" key="1">
    <source>
        <dbReference type="SAM" id="Phobius"/>
    </source>
</evidence>
<keyword evidence="1" id="KW-0812">Transmembrane</keyword>
<keyword evidence="1" id="KW-1133">Transmembrane helix</keyword>
<keyword evidence="3" id="KW-1185">Reference proteome</keyword>
<dbReference type="EMBL" id="WNHB01000008">
    <property type="protein sequence ID" value="MTT31697.1"/>
    <property type="molecule type" value="Genomic_DNA"/>
</dbReference>
<evidence type="ECO:0000313" key="2">
    <source>
        <dbReference type="EMBL" id="MTT31697.1"/>
    </source>
</evidence>
<sequence>MVPTKQGGANLTMQQTFTSSSRFRDFSSKSTNTLRLVSIAGFIALTGSTLSLIAITINAIIAYFAYKNSFDKGSQVEDIVV</sequence>
<protein>
    <submittedName>
        <fullName evidence="2">Uncharacterized protein</fullName>
    </submittedName>
</protein>
<gene>
    <name evidence="2" type="ORF">GMB86_06680</name>
</gene>
<feature type="transmembrane region" description="Helical" evidence="1">
    <location>
        <begin position="36"/>
        <end position="66"/>
    </location>
</feature>
<organism evidence="2 3">
    <name type="scientific">Terrilactibacillus tamarindi</name>
    <dbReference type="NCBI Taxonomy" id="2599694"/>
    <lineage>
        <taxon>Bacteria</taxon>
        <taxon>Bacillati</taxon>
        <taxon>Bacillota</taxon>
        <taxon>Bacilli</taxon>
        <taxon>Bacillales</taxon>
        <taxon>Bacillaceae</taxon>
        <taxon>Terrilactibacillus</taxon>
    </lineage>
</organism>
<accession>A0A6N8CR78</accession>
<evidence type="ECO:0000313" key="3">
    <source>
        <dbReference type="Proteomes" id="UP000440978"/>
    </source>
</evidence>
<name>A0A6N8CR78_9BACI</name>